<dbReference type="Proteomes" id="UP000018439">
    <property type="component" value="Chromosome"/>
</dbReference>
<feature type="chain" id="PRO_5003305387" evidence="3">
    <location>
        <begin position="22"/>
        <end position="247"/>
    </location>
</feature>
<dbReference type="EMBL" id="CM001167">
    <property type="protein sequence ID" value="EGJ71746.1"/>
    <property type="molecule type" value="Genomic_DNA"/>
</dbReference>
<evidence type="ECO:0000256" key="2">
    <source>
        <dbReference type="SAM" id="MobiDB-lite"/>
    </source>
</evidence>
<feature type="region of interest" description="Disordered" evidence="2">
    <location>
        <begin position="143"/>
        <end position="247"/>
    </location>
</feature>
<dbReference type="PROSITE" id="PS50005">
    <property type="entry name" value="TPR"/>
    <property type="match status" value="2"/>
</dbReference>
<name>F3ZQ80_9BACE</name>
<evidence type="ECO:0000313" key="5">
    <source>
        <dbReference type="Proteomes" id="UP000018439"/>
    </source>
</evidence>
<gene>
    <name evidence="4" type="ORF">Bcop_1554</name>
</gene>
<keyword evidence="5" id="KW-1185">Reference proteome</keyword>
<feature type="compositionally biased region" description="Basic and acidic residues" evidence="2">
    <location>
        <begin position="208"/>
        <end position="232"/>
    </location>
</feature>
<feature type="compositionally biased region" description="Basic and acidic residues" evidence="2">
    <location>
        <begin position="144"/>
        <end position="167"/>
    </location>
</feature>
<feature type="signal peptide" evidence="3">
    <location>
        <begin position="1"/>
        <end position="21"/>
    </location>
</feature>
<accession>F3ZQ80</accession>
<feature type="repeat" description="TPR" evidence="1">
    <location>
        <begin position="61"/>
        <end position="94"/>
    </location>
</feature>
<evidence type="ECO:0000256" key="3">
    <source>
        <dbReference type="SAM" id="SignalP"/>
    </source>
</evidence>
<dbReference type="PROSITE" id="PS50293">
    <property type="entry name" value="TPR_REGION"/>
    <property type="match status" value="1"/>
</dbReference>
<feature type="compositionally biased region" description="Low complexity" evidence="2">
    <location>
        <begin position="168"/>
        <end position="183"/>
    </location>
</feature>
<dbReference type="HOGENOM" id="CLU_072309_0_0_10"/>
<dbReference type="SUPFAM" id="SSF48452">
    <property type="entry name" value="TPR-like"/>
    <property type="match status" value="1"/>
</dbReference>
<dbReference type="InterPro" id="IPR019734">
    <property type="entry name" value="TPR_rpt"/>
</dbReference>
<keyword evidence="1" id="KW-0802">TPR repeat</keyword>
<reference evidence="4 5" key="1">
    <citation type="journal article" date="2011" name="Stand. Genomic Sci.">
        <title>Non-contiguous finished genome sequence of Bacteroides coprosuis type strain (PC139).</title>
        <authorList>
            <person name="Land M."/>
            <person name="Held B."/>
            <person name="Gronow S."/>
            <person name="Abt B."/>
            <person name="Lucas S."/>
            <person name="Del Rio T.G."/>
            <person name="Nolan M."/>
            <person name="Tice H."/>
            <person name="Cheng J.F."/>
            <person name="Pitluck S."/>
            <person name="Liolios K."/>
            <person name="Pagani I."/>
            <person name="Ivanova N."/>
            <person name="Mavromatis K."/>
            <person name="Mikhailova N."/>
            <person name="Pati A."/>
            <person name="Tapia R."/>
            <person name="Han C."/>
            <person name="Goodwin L."/>
            <person name="Chen A."/>
            <person name="Palaniappan K."/>
            <person name="Hauser L."/>
            <person name="Brambilla E.M."/>
            <person name="Rohde M."/>
            <person name="Goker M."/>
            <person name="Detter J.C."/>
            <person name="Woyke T."/>
            <person name="Bristow J."/>
            <person name="Eisen J.A."/>
            <person name="Markowitz V."/>
            <person name="Hugenholtz P."/>
            <person name="Kyrpides N.C."/>
            <person name="Klenk H.P."/>
            <person name="Lapidus A."/>
        </authorList>
    </citation>
    <scope>NUCLEOTIDE SEQUENCE</scope>
    <source>
        <strain evidence="4 5">DSM 18011</strain>
    </source>
</reference>
<evidence type="ECO:0000313" key="4">
    <source>
        <dbReference type="EMBL" id="EGJ71746.1"/>
    </source>
</evidence>
<keyword evidence="3" id="KW-0732">Signal</keyword>
<dbReference type="InterPro" id="IPR011990">
    <property type="entry name" value="TPR-like_helical_dom_sf"/>
</dbReference>
<evidence type="ECO:0000256" key="1">
    <source>
        <dbReference type="PROSITE-ProRule" id="PRU00339"/>
    </source>
</evidence>
<dbReference type="STRING" id="679937.Bcop_1554"/>
<dbReference type="SMART" id="SM00028">
    <property type="entry name" value="TPR"/>
    <property type="match status" value="3"/>
</dbReference>
<dbReference type="Pfam" id="PF13424">
    <property type="entry name" value="TPR_12"/>
    <property type="match status" value="1"/>
</dbReference>
<proteinExistence type="predicted"/>
<dbReference type="OrthoDB" id="1525165at2"/>
<dbReference type="Gene3D" id="1.25.40.10">
    <property type="entry name" value="Tetratricopeptide repeat domain"/>
    <property type="match status" value="2"/>
</dbReference>
<dbReference type="eggNOG" id="COG0457">
    <property type="taxonomic scope" value="Bacteria"/>
</dbReference>
<organism evidence="4 5">
    <name type="scientific">Bacteroides coprosuis DSM 18011</name>
    <dbReference type="NCBI Taxonomy" id="679937"/>
    <lineage>
        <taxon>Bacteria</taxon>
        <taxon>Pseudomonadati</taxon>
        <taxon>Bacteroidota</taxon>
        <taxon>Bacteroidia</taxon>
        <taxon>Bacteroidales</taxon>
        <taxon>Bacteroidaceae</taxon>
        <taxon>Bacteroides</taxon>
    </lineage>
</organism>
<feature type="repeat" description="TPR" evidence="1">
    <location>
        <begin position="98"/>
        <end position="131"/>
    </location>
</feature>
<sequence>MIQKRYYILLLSIFCSVALFAQKDVRHQLRKGNTAYRDSLFIDAEVAYRKAIDAAPSNETGLSYYNLGNTLLNQSKYEEALQEFARASEVETDKMKKSESFHNMGVIFHADKQYDKAIDAYKRALRDNPSDDETRYNLALAMKQKQEQDQDQEGKDDQEQKDDKQDQQDQNQDQNQDQQQNQDQNKDQKEDKNDEQQNQNQGKNSQELSKDAVDKMLDAILREEKKTQEKVQKQQVLRGKNKLEKDW</sequence>
<feature type="compositionally biased region" description="Basic and acidic residues" evidence="2">
    <location>
        <begin position="184"/>
        <end position="195"/>
    </location>
</feature>
<dbReference type="AlphaFoldDB" id="F3ZQ80"/>
<protein>
    <submittedName>
        <fullName evidence="4">Tetratricopeptide TPR_1 repeat-containing protein</fullName>
    </submittedName>
</protein>